<dbReference type="GO" id="GO:0160105">
    <property type="term" value="F:tRNA (adenine(22)-N1)-methyltransferase activity"/>
    <property type="evidence" value="ECO:0007669"/>
    <property type="project" value="UniProtKB-EC"/>
</dbReference>
<dbReference type="PIRSF" id="PIRSF018637">
    <property type="entry name" value="TrmK"/>
    <property type="match status" value="1"/>
</dbReference>
<reference evidence="1 2" key="1">
    <citation type="submission" date="2019-02" db="EMBL/GenBank/DDBJ databases">
        <authorList>
            <consortium name="Pathogen Informatics"/>
        </authorList>
    </citation>
    <scope>NUCLEOTIDE SEQUENCE [LARGE SCALE GENOMIC DNA]</scope>
    <source>
        <strain evidence="1 2">3012STDY7103891</strain>
    </source>
</reference>
<sequence length="260" mass="28996">MPVLYPGLLTAHHVPPPTLAGIRGEKEQQLNEHTLSMRLERVAAHMPAGARLADIGSDHGYLPVALLRRGAIAAAVAGEVALTPFQAARRTVRENGFEQHISVRHASGLAAIRPQDEITAISICGMGGETIRDILASGKAHLSGRERLILQPNGGEQPLRQWLMENHYHILCEELLRENRFYYEIIVAERIGPVSYTAEQLYFGPFQMQARSPLFLGKWQRMLGEKRKVLSNLALARQAVPEARVEEIARQVRWISELLA</sequence>
<dbReference type="AlphaFoldDB" id="A0A449ISI1"/>
<dbReference type="Pfam" id="PF04816">
    <property type="entry name" value="TrmK"/>
    <property type="match status" value="1"/>
</dbReference>
<name>A0A449ISI1_PSEFR</name>
<keyword evidence="1" id="KW-0808">Transferase</keyword>
<dbReference type="PANTHER" id="PTHR38451">
    <property type="entry name" value="TRNA (ADENINE(22)-N(1))-METHYLTRANSFERASE"/>
    <property type="match status" value="1"/>
</dbReference>
<dbReference type="Gene3D" id="1.10.287.1890">
    <property type="match status" value="1"/>
</dbReference>
<gene>
    <name evidence="1" type="primary">trmK</name>
    <name evidence="1" type="ORF">NCTC10754_05076</name>
</gene>
<dbReference type="Proteomes" id="UP000330809">
    <property type="component" value="Unassembled WGS sequence"/>
</dbReference>
<dbReference type="Gene3D" id="3.40.50.150">
    <property type="entry name" value="Vaccinia Virus protein VP39"/>
    <property type="match status" value="1"/>
</dbReference>
<dbReference type="EMBL" id="CAACYJ010000040">
    <property type="protein sequence ID" value="VFB22386.1"/>
    <property type="molecule type" value="Genomic_DNA"/>
</dbReference>
<dbReference type="InterPro" id="IPR006901">
    <property type="entry name" value="TrmK"/>
</dbReference>
<proteinExistence type="predicted"/>
<evidence type="ECO:0000313" key="2">
    <source>
        <dbReference type="Proteomes" id="UP000330809"/>
    </source>
</evidence>
<evidence type="ECO:0000313" key="1">
    <source>
        <dbReference type="EMBL" id="VFB22386.1"/>
    </source>
</evidence>
<dbReference type="InterPro" id="IPR029063">
    <property type="entry name" value="SAM-dependent_MTases_sf"/>
</dbReference>
<organism evidence="1 2">
    <name type="scientific">Pseudomonas fragi</name>
    <dbReference type="NCBI Taxonomy" id="296"/>
    <lineage>
        <taxon>Bacteria</taxon>
        <taxon>Pseudomonadati</taxon>
        <taxon>Pseudomonadota</taxon>
        <taxon>Gammaproteobacteria</taxon>
        <taxon>Pseudomonadales</taxon>
        <taxon>Pseudomonadaceae</taxon>
        <taxon>Pseudomonas</taxon>
    </lineage>
</organism>
<dbReference type="GO" id="GO:0032259">
    <property type="term" value="P:methylation"/>
    <property type="evidence" value="ECO:0007669"/>
    <property type="project" value="UniProtKB-KW"/>
</dbReference>
<accession>A0A449ISI1</accession>
<dbReference type="SUPFAM" id="SSF53335">
    <property type="entry name" value="S-adenosyl-L-methionine-dependent methyltransferases"/>
    <property type="match status" value="1"/>
</dbReference>
<protein>
    <submittedName>
        <fullName evidence="1">Putative tRNA-m1A22 methylase</fullName>
        <ecNumber evidence="1">2.1.1.217</ecNumber>
    </submittedName>
</protein>
<dbReference type="PANTHER" id="PTHR38451:SF1">
    <property type="entry name" value="TRNA (ADENINE(22)-N(1))-METHYLTRANSFERASE"/>
    <property type="match status" value="1"/>
</dbReference>
<keyword evidence="1" id="KW-0489">Methyltransferase</keyword>
<dbReference type="EC" id="2.1.1.217" evidence="1"/>